<dbReference type="RefSeq" id="WP_195168679.1">
    <property type="nucleotide sequence ID" value="NZ_CP062983.1"/>
</dbReference>
<evidence type="ECO:0000256" key="6">
    <source>
        <dbReference type="ARBA" id="ARBA00022989"/>
    </source>
</evidence>
<dbReference type="PANTHER" id="PTHR33908">
    <property type="entry name" value="MANNOSYLTRANSFERASE YKCB-RELATED"/>
    <property type="match status" value="1"/>
</dbReference>
<sequence length="515" mass="56359">MQSIIKPRDGLFFVLALGLVLVYVAASGGGFPLDDSWIHQTYARNLAQYGEWSFIPGQPSAASTSPLYTLLLSIGYLLGLPYALWTHSLGVLALTVTGILGARMVEQVMPESRRAPVIVGSALVLTWQLIWAAASGMETMLFAMWTLWLMWLAWRQMNAESMPDQRLIIRGAVLGISVALITLTRPEGIALGGLIAGLLLIVRPQGRWRDVFVYGVAAAVGFAVTIAPYLLLNLQLTGGLLPNTAAAKFAQHAILLQLPLHERFLSLFGTLLIGGQIVLLPGIVVYIVYSLRQPPQRMWFLLLPAFWVVGLVLLYAIRLPAAYQHGRYIMPALPALVWMGMWGTWMLVPTARDRRRSPMLQRVFSQVLFLAAAAAMILFALGLGLQAYAQDVAIINEEMVATAHWIDENIPQSDLMAIHDIGAVGYFAPREAMLDIAGLVSPEVVPIVADADGLWDLMQASGVAYLMAFPDQIPGDDINDPRLCQVFITNGPTAQSVQGPNMAVYRLAWDENCDA</sequence>
<evidence type="ECO:0000256" key="8">
    <source>
        <dbReference type="SAM" id="Phobius"/>
    </source>
</evidence>
<keyword evidence="2" id="KW-1003">Cell membrane</keyword>
<keyword evidence="10" id="KW-1185">Reference proteome</keyword>
<evidence type="ECO:0000313" key="9">
    <source>
        <dbReference type="EMBL" id="QPC80604.1"/>
    </source>
</evidence>
<feature type="transmembrane region" description="Helical" evidence="8">
    <location>
        <begin position="211"/>
        <end position="232"/>
    </location>
</feature>
<feature type="transmembrane region" description="Helical" evidence="8">
    <location>
        <begin position="368"/>
        <end position="389"/>
    </location>
</feature>
<accession>A0A7S8E591</accession>
<dbReference type="PANTHER" id="PTHR33908:SF11">
    <property type="entry name" value="MEMBRANE PROTEIN"/>
    <property type="match status" value="1"/>
</dbReference>
<name>A0A7S8E591_9CHLR</name>
<feature type="transmembrane region" description="Helical" evidence="8">
    <location>
        <begin position="189"/>
        <end position="204"/>
    </location>
</feature>
<feature type="transmembrane region" description="Helical" evidence="8">
    <location>
        <begin position="298"/>
        <end position="317"/>
    </location>
</feature>
<feature type="transmembrane region" description="Helical" evidence="8">
    <location>
        <begin position="139"/>
        <end position="155"/>
    </location>
</feature>
<gene>
    <name evidence="9" type="ORF">G4Y79_12865</name>
</gene>
<organism evidence="9 10">
    <name type="scientific">Phototrophicus methaneseepsis</name>
    <dbReference type="NCBI Taxonomy" id="2710758"/>
    <lineage>
        <taxon>Bacteria</taxon>
        <taxon>Bacillati</taxon>
        <taxon>Chloroflexota</taxon>
        <taxon>Candidatus Thermofontia</taxon>
        <taxon>Phototrophicales</taxon>
        <taxon>Phototrophicaceae</taxon>
        <taxon>Phototrophicus</taxon>
    </lineage>
</organism>
<dbReference type="InterPro" id="IPR050297">
    <property type="entry name" value="LipidA_mod_glycosyltrf_83"/>
</dbReference>
<feature type="transmembrane region" description="Helical" evidence="8">
    <location>
        <begin position="82"/>
        <end position="102"/>
    </location>
</feature>
<comment type="subcellular location">
    <subcellularLocation>
        <location evidence="1">Cell membrane</location>
        <topology evidence="1">Multi-pass membrane protein</topology>
    </subcellularLocation>
</comment>
<keyword evidence="5 8" id="KW-0812">Transmembrane</keyword>
<evidence type="ECO:0008006" key="11">
    <source>
        <dbReference type="Google" id="ProtNLM"/>
    </source>
</evidence>
<keyword evidence="3" id="KW-0328">Glycosyltransferase</keyword>
<dbReference type="GO" id="GO:0009103">
    <property type="term" value="P:lipopolysaccharide biosynthetic process"/>
    <property type="evidence" value="ECO:0007669"/>
    <property type="project" value="UniProtKB-ARBA"/>
</dbReference>
<evidence type="ECO:0000256" key="4">
    <source>
        <dbReference type="ARBA" id="ARBA00022679"/>
    </source>
</evidence>
<feature type="transmembrane region" description="Helical" evidence="8">
    <location>
        <begin position="329"/>
        <end position="348"/>
    </location>
</feature>
<feature type="transmembrane region" description="Helical" evidence="8">
    <location>
        <begin position="167"/>
        <end position="183"/>
    </location>
</feature>
<feature type="transmembrane region" description="Helical" evidence="8">
    <location>
        <begin position="114"/>
        <end position="133"/>
    </location>
</feature>
<reference evidence="9 10" key="1">
    <citation type="submission" date="2020-02" db="EMBL/GenBank/DDBJ databases">
        <authorList>
            <person name="Zheng R.K."/>
            <person name="Sun C.M."/>
        </authorList>
    </citation>
    <scope>NUCLEOTIDE SEQUENCE [LARGE SCALE GENOMIC DNA]</scope>
    <source>
        <strain evidence="10">rifampicinis</strain>
    </source>
</reference>
<dbReference type="EMBL" id="CP062983">
    <property type="protein sequence ID" value="QPC80604.1"/>
    <property type="molecule type" value="Genomic_DNA"/>
</dbReference>
<feature type="transmembrane region" description="Helical" evidence="8">
    <location>
        <begin position="264"/>
        <end position="289"/>
    </location>
</feature>
<dbReference type="AlphaFoldDB" id="A0A7S8E591"/>
<keyword evidence="4" id="KW-0808">Transferase</keyword>
<evidence type="ECO:0000256" key="2">
    <source>
        <dbReference type="ARBA" id="ARBA00022475"/>
    </source>
</evidence>
<keyword evidence="7 8" id="KW-0472">Membrane</keyword>
<keyword evidence="6 8" id="KW-1133">Transmembrane helix</keyword>
<dbReference type="GO" id="GO:0005886">
    <property type="term" value="C:plasma membrane"/>
    <property type="evidence" value="ECO:0007669"/>
    <property type="project" value="UniProtKB-SubCell"/>
</dbReference>
<evidence type="ECO:0000256" key="3">
    <source>
        <dbReference type="ARBA" id="ARBA00022676"/>
    </source>
</evidence>
<proteinExistence type="predicted"/>
<dbReference type="GO" id="GO:0016763">
    <property type="term" value="F:pentosyltransferase activity"/>
    <property type="evidence" value="ECO:0007669"/>
    <property type="project" value="TreeGrafter"/>
</dbReference>
<dbReference type="Proteomes" id="UP000594468">
    <property type="component" value="Chromosome"/>
</dbReference>
<evidence type="ECO:0000256" key="7">
    <source>
        <dbReference type="ARBA" id="ARBA00023136"/>
    </source>
</evidence>
<evidence type="ECO:0000256" key="5">
    <source>
        <dbReference type="ARBA" id="ARBA00022692"/>
    </source>
</evidence>
<dbReference type="KEGG" id="pmet:G4Y79_12865"/>
<evidence type="ECO:0000256" key="1">
    <source>
        <dbReference type="ARBA" id="ARBA00004651"/>
    </source>
</evidence>
<evidence type="ECO:0000313" key="10">
    <source>
        <dbReference type="Proteomes" id="UP000594468"/>
    </source>
</evidence>
<protein>
    <recommendedName>
        <fullName evidence="11">Glycosyltransferase RgtA/B/C/D-like domain-containing protein</fullName>
    </recommendedName>
</protein>